<dbReference type="EMBL" id="AFLV02000046">
    <property type="protein sequence ID" value="EKR64315.1"/>
    <property type="molecule type" value="Genomic_DNA"/>
</dbReference>
<gene>
    <name evidence="1" type="ORF">LEP1GSC036_3429</name>
</gene>
<organism evidence="1 2">
    <name type="scientific">Leptospira weilii str. 2006001853</name>
    <dbReference type="NCBI Taxonomy" id="1001589"/>
    <lineage>
        <taxon>Bacteria</taxon>
        <taxon>Pseudomonadati</taxon>
        <taxon>Spirochaetota</taxon>
        <taxon>Spirochaetia</taxon>
        <taxon>Leptospirales</taxon>
        <taxon>Leptospiraceae</taxon>
        <taxon>Leptospira</taxon>
    </lineage>
</organism>
<evidence type="ECO:0000313" key="2">
    <source>
        <dbReference type="Proteomes" id="UP000001338"/>
    </source>
</evidence>
<proteinExistence type="predicted"/>
<sequence>MRAKMKTEHNKSDILLFNENSVVENEKEFSKSRSSYF</sequence>
<accession>A0A828Z1S5</accession>
<protein>
    <submittedName>
        <fullName evidence="1">Uncharacterized protein</fullName>
    </submittedName>
</protein>
<evidence type="ECO:0000313" key="1">
    <source>
        <dbReference type="EMBL" id="EKR64315.1"/>
    </source>
</evidence>
<name>A0A828Z1S5_9LEPT</name>
<dbReference type="AlphaFoldDB" id="A0A828Z1S5"/>
<dbReference type="Proteomes" id="UP000001338">
    <property type="component" value="Unassembled WGS sequence"/>
</dbReference>
<comment type="caution">
    <text evidence="1">The sequence shown here is derived from an EMBL/GenBank/DDBJ whole genome shotgun (WGS) entry which is preliminary data.</text>
</comment>
<reference evidence="1 2" key="1">
    <citation type="submission" date="2012-10" db="EMBL/GenBank/DDBJ databases">
        <authorList>
            <person name="Harkins D.M."/>
            <person name="Durkin A.S."/>
            <person name="Brinkac L.M."/>
            <person name="Haft D.H."/>
            <person name="Selengut J.D."/>
            <person name="Sanka R."/>
            <person name="DePew J."/>
            <person name="Purushe J."/>
            <person name="Whelen A.C."/>
            <person name="Vinetz J.M."/>
            <person name="Sutton G.G."/>
            <person name="Nierman W.C."/>
            <person name="Fouts D.E."/>
        </authorList>
    </citation>
    <scope>NUCLEOTIDE SEQUENCE [LARGE SCALE GENOMIC DNA]</scope>
    <source>
        <strain evidence="1 2">2006001853</strain>
    </source>
</reference>